<feature type="transmembrane region" description="Helical" evidence="1">
    <location>
        <begin position="36"/>
        <end position="54"/>
    </location>
</feature>
<organism evidence="2 3">
    <name type="scientific">Shewanella corallii</name>
    <dbReference type="NCBI Taxonomy" id="560080"/>
    <lineage>
        <taxon>Bacteria</taxon>
        <taxon>Pseudomonadati</taxon>
        <taxon>Pseudomonadota</taxon>
        <taxon>Gammaproteobacteria</taxon>
        <taxon>Alteromonadales</taxon>
        <taxon>Shewanellaceae</taxon>
        <taxon>Shewanella</taxon>
    </lineage>
</organism>
<keyword evidence="3" id="KW-1185">Reference proteome</keyword>
<evidence type="ECO:0000313" key="2">
    <source>
        <dbReference type="EMBL" id="MCL2915127.1"/>
    </source>
</evidence>
<evidence type="ECO:0000313" key="3">
    <source>
        <dbReference type="Proteomes" id="UP001202831"/>
    </source>
</evidence>
<keyword evidence="1" id="KW-1133">Transmembrane helix</keyword>
<dbReference type="Proteomes" id="UP001202831">
    <property type="component" value="Unassembled WGS sequence"/>
</dbReference>
<name>A0ABT0NBC9_9GAMM</name>
<dbReference type="EMBL" id="JAKIKT010000006">
    <property type="protein sequence ID" value="MCL2915127.1"/>
    <property type="molecule type" value="Genomic_DNA"/>
</dbReference>
<keyword evidence="1" id="KW-0472">Membrane</keyword>
<feature type="transmembrane region" description="Helical" evidence="1">
    <location>
        <begin position="12"/>
        <end position="30"/>
    </location>
</feature>
<sequence>MNIKNKKQHFITGSVGLATVAILHMAITAMTGSANIFMWFPLYTTFLTFMLIGTPPHKGSWQ</sequence>
<accession>A0ABT0NBC9</accession>
<keyword evidence="1" id="KW-0812">Transmembrane</keyword>
<protein>
    <submittedName>
        <fullName evidence="2">Uncharacterized protein</fullName>
    </submittedName>
</protein>
<proteinExistence type="predicted"/>
<dbReference type="RefSeq" id="WP_249249722.1">
    <property type="nucleotide sequence ID" value="NZ_JAKIKT010000006.1"/>
</dbReference>
<gene>
    <name evidence="2" type="ORF">L2725_15310</name>
</gene>
<reference evidence="2 3" key="1">
    <citation type="submission" date="2022-01" db="EMBL/GenBank/DDBJ databases">
        <title>Whole genome-based taxonomy of the Shewanellaceae.</title>
        <authorList>
            <person name="Martin-Rodriguez A.J."/>
        </authorList>
    </citation>
    <scope>NUCLEOTIDE SEQUENCE [LARGE SCALE GENOMIC DNA]</scope>
    <source>
        <strain evidence="2 3">DSM 21332</strain>
    </source>
</reference>
<comment type="caution">
    <text evidence="2">The sequence shown here is derived from an EMBL/GenBank/DDBJ whole genome shotgun (WGS) entry which is preliminary data.</text>
</comment>
<evidence type="ECO:0000256" key="1">
    <source>
        <dbReference type="SAM" id="Phobius"/>
    </source>
</evidence>